<dbReference type="STRING" id="52770.BSZ40_08890"/>
<organism evidence="1 2">
    <name type="scientific">Buchananella hordeovulneris</name>
    <dbReference type="NCBI Taxonomy" id="52770"/>
    <lineage>
        <taxon>Bacteria</taxon>
        <taxon>Bacillati</taxon>
        <taxon>Actinomycetota</taxon>
        <taxon>Actinomycetes</taxon>
        <taxon>Actinomycetales</taxon>
        <taxon>Actinomycetaceae</taxon>
        <taxon>Buchananella</taxon>
    </lineage>
</organism>
<proteinExistence type="predicted"/>
<dbReference type="RefSeq" id="WP_073825404.1">
    <property type="nucleotide sequence ID" value="NZ_MQVS01000009.1"/>
</dbReference>
<comment type="caution">
    <text evidence="1">The sequence shown here is derived from an EMBL/GenBank/DDBJ whole genome shotgun (WGS) entry which is preliminary data.</text>
</comment>
<name>A0A1Q5PUB9_9ACTO</name>
<dbReference type="OrthoDB" id="3273854at2"/>
<evidence type="ECO:0000313" key="2">
    <source>
        <dbReference type="Proteomes" id="UP000185612"/>
    </source>
</evidence>
<dbReference type="Proteomes" id="UP000185612">
    <property type="component" value="Unassembled WGS sequence"/>
</dbReference>
<dbReference type="EMBL" id="MQVS01000009">
    <property type="protein sequence ID" value="OKL51187.1"/>
    <property type="molecule type" value="Genomic_DNA"/>
</dbReference>
<keyword evidence="2" id="KW-1185">Reference proteome</keyword>
<sequence>MTLPPLPALLTSLRKLPHSERVSQVVSLALAHRARPELAAWLDALAAESTYHTRLVLPAAVALNDTARLQALIHHPNVGVQVVARRAAPLPADATGFVSHYLALPLLHRGKLAERLRRERRSDLVEALLAGPLGDNERARLLVGARAQVIAELLPELGDLVPNLRLIAQLHPDVVLDELARRLTGLPPAARPAAWRWASPAWEPLTRLRPAAVVELVAASPPPEGLPEALRQFTARLLRTVPGPTVAVLTANPVPVGLRLGPRPHLTHALRVAFAGLPRQLQAQLTRAVRDDDRHVAAYLAAVPPSDRAELFAATYADVELATREWDEALLHVLPHAERLAQADRQAQLPDNSDLARQLALAAFRAPAVAWEVAESQLRAADADVRSAAWRALLGAAGRSRRQAEMDRVWELLPRAANEQDPVRQAIASALSLLPAASVAAGPAAPLAAFVRSVAEARDTSDLTRASLRLALWRAVFASAAAGPVPTGPDSPLAGLALLANSALPTSIPHLALPPAARAAVVAALLPPVRAAARHGKFRPALLLWEALGRHAYPLIPLVDLVHQALAAPERAVAEQAARYWLADPATRAARLGQLVHDDASWVVVGAVAAALADYRQDLVPLLLAPSKWRGRFANKHNQLPLLTGSFSGWLPQDVAKYAALLRREATNQKTAYYRAVAVAKVAVRLPEEGIAVAEELLAAPQVQLQEIALAGLAHTHRPEPALELLLTQRGTDRARVAMYSLAPVVAKLPPEVAAQKMAELASDEHAKLTSRKEAVRLLARLRPPTAPELLAAWAGDAAVPEDVRIAAARALLTFLDFPEAFGQLAAVAALSPGAAWQLSRTPPTQLAPRHRARFAEFLTTCPARTEIVNNLAPWGVHYPPLADYLANLALGADVPVARLALEQHAALLGRLPDWASAWRLARALAERAAAGPDVEPVAGPVSDLPHWQRLRHWVGRLVPRTPVERQWQRGHLTQLATQLQDWPLVAELAWPLLAAAIDWQAPAAPLRALAAAMRDPLRVGEARALVTDSCRLTHDNGILPPATELAALVEDTDAVTAGLALAVVAVAGPATGWAAPWREHLVALRSHPVAAVRAWARHTVTELFVEYDYGWE</sequence>
<gene>
    <name evidence="1" type="ORF">BSZ40_08890</name>
</gene>
<reference evidence="2" key="1">
    <citation type="submission" date="2016-12" db="EMBL/GenBank/DDBJ databases">
        <authorList>
            <person name="Meng X."/>
        </authorList>
    </citation>
    <scope>NUCLEOTIDE SEQUENCE [LARGE SCALE GENOMIC DNA]</scope>
    <source>
        <strain evidence="2">DSM 20732</strain>
    </source>
</reference>
<dbReference type="InParanoid" id="A0A1Q5PUB9"/>
<dbReference type="AlphaFoldDB" id="A0A1Q5PUB9"/>
<evidence type="ECO:0008006" key="3">
    <source>
        <dbReference type="Google" id="ProtNLM"/>
    </source>
</evidence>
<evidence type="ECO:0000313" key="1">
    <source>
        <dbReference type="EMBL" id="OKL51187.1"/>
    </source>
</evidence>
<protein>
    <recommendedName>
        <fullName evidence="3">HEAT repeat domain-containing protein</fullName>
    </recommendedName>
</protein>
<accession>A0A1Q5PUB9</accession>